<evidence type="ECO:0000256" key="4">
    <source>
        <dbReference type="ARBA" id="ARBA00022475"/>
    </source>
</evidence>
<comment type="subcellular location">
    <subcellularLocation>
        <location evidence="1">Cell membrane</location>
        <topology evidence="1">Multi-pass membrane protein</topology>
    </subcellularLocation>
</comment>
<evidence type="ECO:0000313" key="9">
    <source>
        <dbReference type="EMBL" id="GEM82014.1"/>
    </source>
</evidence>
<feature type="transmembrane region" description="Helical" evidence="8">
    <location>
        <begin position="44"/>
        <end position="61"/>
    </location>
</feature>
<feature type="transmembrane region" description="Helical" evidence="8">
    <location>
        <begin position="211"/>
        <end position="231"/>
    </location>
</feature>
<evidence type="ECO:0000313" key="10">
    <source>
        <dbReference type="Proteomes" id="UP000321197"/>
    </source>
</evidence>
<dbReference type="InterPro" id="IPR051629">
    <property type="entry name" value="Sulfite_efflux_TDT"/>
</dbReference>
<keyword evidence="3" id="KW-0813">Transport</keyword>
<dbReference type="GO" id="GO:0005886">
    <property type="term" value="C:plasma membrane"/>
    <property type="evidence" value="ECO:0007669"/>
    <property type="project" value="UniProtKB-SubCell"/>
</dbReference>
<organism evidence="9 10">
    <name type="scientific">Meiothermus hypogaeus NBRC 106114</name>
    <dbReference type="NCBI Taxonomy" id="1227553"/>
    <lineage>
        <taxon>Bacteria</taxon>
        <taxon>Thermotogati</taxon>
        <taxon>Deinococcota</taxon>
        <taxon>Deinococci</taxon>
        <taxon>Thermales</taxon>
        <taxon>Thermaceae</taxon>
        <taxon>Meiothermus</taxon>
    </lineage>
</organism>
<evidence type="ECO:0000256" key="3">
    <source>
        <dbReference type="ARBA" id="ARBA00022448"/>
    </source>
</evidence>
<keyword evidence="6 8" id="KW-1133">Transmembrane helix</keyword>
<keyword evidence="7 8" id="KW-0472">Membrane</keyword>
<feature type="transmembrane region" description="Helical" evidence="8">
    <location>
        <begin position="286"/>
        <end position="310"/>
    </location>
</feature>
<protein>
    <submittedName>
        <fullName evidence="9">C4-dicarboxylate ABC transporter</fullName>
    </submittedName>
</protein>
<dbReference type="AlphaFoldDB" id="A0A511QXB0"/>
<dbReference type="RefSeq" id="WP_119340031.1">
    <property type="nucleotide sequence ID" value="NZ_BJXL01000002.1"/>
</dbReference>
<evidence type="ECO:0000256" key="8">
    <source>
        <dbReference type="SAM" id="Phobius"/>
    </source>
</evidence>
<dbReference type="OrthoDB" id="958273at2"/>
<keyword evidence="4" id="KW-1003">Cell membrane</keyword>
<dbReference type="EMBL" id="BJXL01000002">
    <property type="protein sequence ID" value="GEM82014.1"/>
    <property type="molecule type" value="Genomic_DNA"/>
</dbReference>
<evidence type="ECO:0000256" key="5">
    <source>
        <dbReference type="ARBA" id="ARBA00022692"/>
    </source>
</evidence>
<sequence length="355" mass="38682">MEAAVSTAPSVRFLNPAWFASVMGTGALALALAQFGLIRLAVPVYALALVALVGLLGLYLAKLFRYPQAALADLQHPLFSQMLPTLPIALLVLSLATRALPLGPWSQPLGQGLFLLGTPLIFAVGLLVVYVVSTRLRLPLEAANGAWFIPPVSALLVPMAGGLWLSTFPKVWQKELWVVSGLFLGIGFFLFLFVLPSFLQRLYGHDRLEPHFLPSVFIGLAPVGLLVLAPWRWLEGGAQVGLVPEAWLPVWPVIALAVWGLGLWWLAFSLLLLLETLLAKSRRAQLHFAPGWWGFVFPLGAFTLATLALSRGLESAFLAGLAWALLLLLGVFWLWVMFYSLRAWAGLGALRPPRG</sequence>
<comment type="caution">
    <text evidence="9">The sequence shown here is derived from an EMBL/GenBank/DDBJ whole genome shotgun (WGS) entry which is preliminary data.</text>
</comment>
<reference evidence="9 10" key="1">
    <citation type="submission" date="2019-07" db="EMBL/GenBank/DDBJ databases">
        <title>Whole genome shotgun sequence of Meiothermus hypogaeus NBRC 106114.</title>
        <authorList>
            <person name="Hosoyama A."/>
            <person name="Uohara A."/>
            <person name="Ohji S."/>
            <person name="Ichikawa N."/>
        </authorList>
    </citation>
    <scope>NUCLEOTIDE SEQUENCE [LARGE SCALE GENOMIC DNA]</scope>
    <source>
        <strain evidence="9 10">NBRC 106114</strain>
    </source>
</reference>
<feature type="transmembrane region" description="Helical" evidence="8">
    <location>
        <begin position="251"/>
        <end position="274"/>
    </location>
</feature>
<feature type="transmembrane region" description="Helical" evidence="8">
    <location>
        <begin position="82"/>
        <end position="100"/>
    </location>
</feature>
<feature type="transmembrane region" description="Helical" evidence="8">
    <location>
        <begin position="177"/>
        <end position="199"/>
    </location>
</feature>
<feature type="transmembrane region" description="Helical" evidence="8">
    <location>
        <begin position="112"/>
        <end position="133"/>
    </location>
</feature>
<keyword evidence="5 8" id="KW-0812">Transmembrane</keyword>
<feature type="transmembrane region" description="Helical" evidence="8">
    <location>
        <begin position="316"/>
        <end position="341"/>
    </location>
</feature>
<dbReference type="Gene3D" id="1.50.10.150">
    <property type="entry name" value="Voltage-dependent anion channel"/>
    <property type="match status" value="1"/>
</dbReference>
<dbReference type="InterPro" id="IPR038665">
    <property type="entry name" value="Voltage-dep_anion_channel_sf"/>
</dbReference>
<dbReference type="PANTHER" id="PTHR31686">
    <property type="match status" value="1"/>
</dbReference>
<evidence type="ECO:0000256" key="2">
    <source>
        <dbReference type="ARBA" id="ARBA00008566"/>
    </source>
</evidence>
<dbReference type="Proteomes" id="UP000321197">
    <property type="component" value="Unassembled WGS sequence"/>
</dbReference>
<evidence type="ECO:0000256" key="6">
    <source>
        <dbReference type="ARBA" id="ARBA00022989"/>
    </source>
</evidence>
<evidence type="ECO:0000256" key="1">
    <source>
        <dbReference type="ARBA" id="ARBA00004651"/>
    </source>
</evidence>
<comment type="similarity">
    <text evidence="2">Belongs to the tellurite-resistance/dicarboxylate transporter (TDT) family.</text>
</comment>
<dbReference type="GO" id="GO:0000319">
    <property type="term" value="F:sulfite transmembrane transporter activity"/>
    <property type="evidence" value="ECO:0007669"/>
    <property type="project" value="TreeGrafter"/>
</dbReference>
<dbReference type="PANTHER" id="PTHR31686:SF1">
    <property type="entry name" value="SULFITE EFFLUX PUMP SSU1"/>
    <property type="match status" value="1"/>
</dbReference>
<feature type="transmembrane region" description="Helical" evidence="8">
    <location>
        <begin position="17"/>
        <end position="38"/>
    </location>
</feature>
<accession>A0A511QXB0</accession>
<dbReference type="Pfam" id="PF03595">
    <property type="entry name" value="SLAC1"/>
    <property type="match status" value="1"/>
</dbReference>
<evidence type="ECO:0000256" key="7">
    <source>
        <dbReference type="ARBA" id="ARBA00023136"/>
    </source>
</evidence>
<name>A0A511QXB0_9DEIN</name>
<proteinExistence type="inferred from homology"/>
<dbReference type="CDD" id="cd09321">
    <property type="entry name" value="TDT_like_3"/>
    <property type="match status" value="1"/>
</dbReference>
<gene>
    <name evidence="9" type="ORF">MHY01S_01800</name>
</gene>
<dbReference type="InterPro" id="IPR004695">
    <property type="entry name" value="SLAC1/Mae1/Ssu1/TehA"/>
</dbReference>
<feature type="transmembrane region" description="Helical" evidence="8">
    <location>
        <begin position="145"/>
        <end position="165"/>
    </location>
</feature>